<dbReference type="KEGG" id="tsn:W908_08145"/>
<name>A0A0M4LGJ5_9GAMM</name>
<evidence type="ECO:0000259" key="1">
    <source>
        <dbReference type="Pfam" id="PF01261"/>
    </source>
</evidence>
<organism evidence="2 3">
    <name type="scientific">Candidatus Pseudothioglobus singularis PS1</name>
    <dbReference type="NCBI Taxonomy" id="1125411"/>
    <lineage>
        <taxon>Bacteria</taxon>
        <taxon>Pseudomonadati</taxon>
        <taxon>Pseudomonadota</taxon>
        <taxon>Gammaproteobacteria</taxon>
        <taxon>Candidatus Pseudothioglobaceae</taxon>
        <taxon>Candidatus Pseudothioglobus</taxon>
    </lineage>
</organism>
<dbReference type="PANTHER" id="PTHR12110">
    <property type="entry name" value="HYDROXYPYRUVATE ISOMERASE"/>
    <property type="match status" value="1"/>
</dbReference>
<dbReference type="RefSeq" id="WP_053820665.1">
    <property type="nucleotide sequence ID" value="NZ_CP006911.1"/>
</dbReference>
<dbReference type="PANTHER" id="PTHR12110:SF21">
    <property type="entry name" value="XYLOSE ISOMERASE-LIKE TIM BARREL DOMAIN-CONTAINING PROTEIN"/>
    <property type="match status" value="1"/>
</dbReference>
<dbReference type="OrthoDB" id="3185623at2"/>
<accession>A0A0M4LGJ5</accession>
<sequence>MIKGISYLSFENGLSNNESIDSALIQTQSNGFEALELSVSNEGVINTNLSESECGAIRHKINDSGVFVDSIATGMSWGISPTSDDVEVRKNSIKLHQDAIRVASYLDCKALLFVPGVVKSPISPEIVRYDKALDRLREAINQMLPIAEELDVDLCMENVWNGFFYSPIELRDFVDSFESDKLGVYLDIGNLIGYQQYPPHWIELLNSRIKRVQIKDFQENFDWTGSFSFCDLGAGDVPWKETVSALKSIQYKSTIIAEMLPWDETILSRTSVAMDQIFNFK</sequence>
<keyword evidence="3" id="KW-1185">Reference proteome</keyword>
<dbReference type="InterPro" id="IPR036237">
    <property type="entry name" value="Xyl_isomerase-like_sf"/>
</dbReference>
<dbReference type="InterPro" id="IPR013022">
    <property type="entry name" value="Xyl_isomerase-like_TIM-brl"/>
</dbReference>
<dbReference type="GO" id="GO:0016853">
    <property type="term" value="F:isomerase activity"/>
    <property type="evidence" value="ECO:0007669"/>
    <property type="project" value="UniProtKB-KW"/>
</dbReference>
<dbReference type="Proteomes" id="UP000068905">
    <property type="component" value="Chromosome"/>
</dbReference>
<dbReference type="SUPFAM" id="SSF51658">
    <property type="entry name" value="Xylose isomerase-like"/>
    <property type="match status" value="1"/>
</dbReference>
<dbReference type="EMBL" id="CP006911">
    <property type="protein sequence ID" value="ALE02493.1"/>
    <property type="molecule type" value="Genomic_DNA"/>
</dbReference>
<evidence type="ECO:0000313" key="2">
    <source>
        <dbReference type="EMBL" id="ALE02493.1"/>
    </source>
</evidence>
<gene>
    <name evidence="2" type="ORF">W908_08145</name>
</gene>
<dbReference type="InterPro" id="IPR050312">
    <property type="entry name" value="IolE/XylAMocC-like"/>
</dbReference>
<keyword evidence="2" id="KW-0413">Isomerase</keyword>
<evidence type="ECO:0000313" key="3">
    <source>
        <dbReference type="Proteomes" id="UP000068905"/>
    </source>
</evidence>
<proteinExistence type="predicted"/>
<dbReference type="STRING" id="1125411.W908_08145"/>
<dbReference type="Gene3D" id="3.20.20.150">
    <property type="entry name" value="Divalent-metal-dependent TIM barrel enzymes"/>
    <property type="match status" value="1"/>
</dbReference>
<reference evidence="2 3" key="1">
    <citation type="journal article" date="2015" name="Genome Announc.">
        <title>Genome Sequence of 'Candidatus Thioglobus singularis' Strain PS1, a Mixotroph from the SUP05 Clade of Marine Gammaproteobacteria.</title>
        <authorList>
            <person name="Marshall K.T."/>
            <person name="Morris R.M."/>
        </authorList>
    </citation>
    <scope>NUCLEOTIDE SEQUENCE [LARGE SCALE GENOMIC DNA]</scope>
    <source>
        <strain evidence="2 3">PS1</strain>
    </source>
</reference>
<protein>
    <submittedName>
        <fullName evidence="2">Xylose isomerase</fullName>
    </submittedName>
</protein>
<dbReference type="AlphaFoldDB" id="A0A0M4LGJ5"/>
<feature type="domain" description="Xylose isomerase-like TIM barrel" evidence="1">
    <location>
        <begin position="28"/>
        <end position="262"/>
    </location>
</feature>
<dbReference type="Pfam" id="PF01261">
    <property type="entry name" value="AP_endonuc_2"/>
    <property type="match status" value="1"/>
</dbReference>